<name>W9R612_9ROSA</name>
<sequence length="106" mass="12309">MIVREIGMPWIQLEPRSLQSTHERGIMSILKYEEDKMKDTHVSWHVGCVRHLQWSKNLEAPLARFYRSTADVRTMRAVLSKEVECGSGWVALGRDGLGVWWVTRTI</sequence>
<dbReference type="Proteomes" id="UP000030645">
    <property type="component" value="Unassembled WGS sequence"/>
</dbReference>
<protein>
    <submittedName>
        <fullName evidence="1">Uncharacterized protein</fullName>
    </submittedName>
</protein>
<accession>W9R612</accession>
<reference evidence="2" key="1">
    <citation type="submission" date="2013-01" db="EMBL/GenBank/DDBJ databases">
        <title>Draft Genome Sequence of a Mulberry Tree, Morus notabilis C.K. Schneid.</title>
        <authorList>
            <person name="He N."/>
            <person name="Zhao S."/>
        </authorList>
    </citation>
    <scope>NUCLEOTIDE SEQUENCE</scope>
</reference>
<dbReference type="AlphaFoldDB" id="W9R612"/>
<evidence type="ECO:0000313" key="2">
    <source>
        <dbReference type="Proteomes" id="UP000030645"/>
    </source>
</evidence>
<keyword evidence="2" id="KW-1185">Reference proteome</keyword>
<evidence type="ECO:0000313" key="1">
    <source>
        <dbReference type="EMBL" id="EXB55302.1"/>
    </source>
</evidence>
<organism evidence="1 2">
    <name type="scientific">Morus notabilis</name>
    <dbReference type="NCBI Taxonomy" id="981085"/>
    <lineage>
        <taxon>Eukaryota</taxon>
        <taxon>Viridiplantae</taxon>
        <taxon>Streptophyta</taxon>
        <taxon>Embryophyta</taxon>
        <taxon>Tracheophyta</taxon>
        <taxon>Spermatophyta</taxon>
        <taxon>Magnoliopsida</taxon>
        <taxon>eudicotyledons</taxon>
        <taxon>Gunneridae</taxon>
        <taxon>Pentapetalae</taxon>
        <taxon>rosids</taxon>
        <taxon>fabids</taxon>
        <taxon>Rosales</taxon>
        <taxon>Moraceae</taxon>
        <taxon>Moreae</taxon>
        <taxon>Morus</taxon>
    </lineage>
</organism>
<dbReference type="EMBL" id="KE344232">
    <property type="protein sequence ID" value="EXB55302.1"/>
    <property type="molecule type" value="Genomic_DNA"/>
</dbReference>
<proteinExistence type="predicted"/>
<gene>
    <name evidence="1" type="ORF">L484_017213</name>
</gene>